<feature type="region of interest" description="Disordered" evidence="1">
    <location>
        <begin position="13"/>
        <end position="39"/>
    </location>
</feature>
<evidence type="ECO:0000313" key="3">
    <source>
        <dbReference type="Proteomes" id="UP001055439"/>
    </source>
</evidence>
<accession>A0A9E7GQX7</accession>
<sequence>MAGCFLTSTPCSCRRRPRARNPNRPPSPPASRPRRLSGALDPSVSTLLSLCV</sequence>
<organism evidence="2 3">
    <name type="scientific">Musa troglodytarum</name>
    <name type="common">fe'i banana</name>
    <dbReference type="NCBI Taxonomy" id="320322"/>
    <lineage>
        <taxon>Eukaryota</taxon>
        <taxon>Viridiplantae</taxon>
        <taxon>Streptophyta</taxon>
        <taxon>Embryophyta</taxon>
        <taxon>Tracheophyta</taxon>
        <taxon>Spermatophyta</taxon>
        <taxon>Magnoliopsida</taxon>
        <taxon>Liliopsida</taxon>
        <taxon>Zingiberales</taxon>
        <taxon>Musaceae</taxon>
        <taxon>Musa</taxon>
    </lineage>
</organism>
<evidence type="ECO:0000256" key="1">
    <source>
        <dbReference type="SAM" id="MobiDB-lite"/>
    </source>
</evidence>
<name>A0A9E7GQX7_9LILI</name>
<dbReference type="EMBL" id="CP097509">
    <property type="protein sequence ID" value="URE19741.1"/>
    <property type="molecule type" value="Genomic_DNA"/>
</dbReference>
<evidence type="ECO:0000313" key="2">
    <source>
        <dbReference type="EMBL" id="URE19741.1"/>
    </source>
</evidence>
<dbReference type="Proteomes" id="UP001055439">
    <property type="component" value="Chromosome 7"/>
</dbReference>
<reference evidence="2" key="1">
    <citation type="submission" date="2022-05" db="EMBL/GenBank/DDBJ databases">
        <title>The Musa troglodytarum L. genome provides insights into the mechanism of non-climacteric behaviour and enrichment of carotenoids.</title>
        <authorList>
            <person name="Wang J."/>
        </authorList>
    </citation>
    <scope>NUCLEOTIDE SEQUENCE</scope>
    <source>
        <tissue evidence="2">Leaf</tissue>
    </source>
</reference>
<keyword evidence="3" id="KW-1185">Reference proteome</keyword>
<gene>
    <name evidence="2" type="ORF">MUK42_11258</name>
</gene>
<dbReference type="OrthoDB" id="10253031at2759"/>
<proteinExistence type="predicted"/>
<dbReference type="AlphaFoldDB" id="A0A9E7GQX7"/>
<protein>
    <submittedName>
        <fullName evidence="2">Histone H2A</fullName>
    </submittedName>
</protein>